<dbReference type="AlphaFoldDB" id="A0A9D1I3N2"/>
<dbReference type="PROSITE" id="PS50943">
    <property type="entry name" value="HTH_CROC1"/>
    <property type="match status" value="1"/>
</dbReference>
<dbReference type="CDD" id="cd00093">
    <property type="entry name" value="HTH_XRE"/>
    <property type="match status" value="1"/>
</dbReference>
<dbReference type="EMBL" id="DVMP01000157">
    <property type="protein sequence ID" value="HIU26568.1"/>
    <property type="molecule type" value="Genomic_DNA"/>
</dbReference>
<gene>
    <name evidence="3" type="ORF">IAC50_08770</name>
</gene>
<dbReference type="Proteomes" id="UP000824090">
    <property type="component" value="Unassembled WGS sequence"/>
</dbReference>
<reference evidence="3" key="1">
    <citation type="submission" date="2020-10" db="EMBL/GenBank/DDBJ databases">
        <authorList>
            <person name="Gilroy R."/>
        </authorList>
    </citation>
    <scope>NUCLEOTIDE SEQUENCE</scope>
    <source>
        <strain evidence="3">ChiHcec3-6078</strain>
    </source>
</reference>
<proteinExistence type="predicted"/>
<organism evidence="3 4">
    <name type="scientific">Candidatus Allocopromorpha excrementigallinarum</name>
    <dbReference type="NCBI Taxonomy" id="2840742"/>
    <lineage>
        <taxon>Bacteria</taxon>
        <taxon>Bacillati</taxon>
        <taxon>Bacillota</taxon>
        <taxon>Clostridia</taxon>
        <taxon>Eubacteriales</taxon>
        <taxon>Eubacteriaceae</taxon>
        <taxon>Eubacteriaceae incertae sedis</taxon>
        <taxon>Candidatus Allocopromorpha</taxon>
    </lineage>
</organism>
<sequence length="140" mass="16728">MRIEDNRRRKEMYKAHKLIARNLRLLRNIRGLSQERVADLLNMSRSCYSALENGAKIPDFITVYTLSEFYGVNLDYLLAFDISEHLLSLLRADRRSLDSFSFLDGYMKLSYGARLQIRDRIDALLREERSFNYFPWDYEE</sequence>
<comment type="caution">
    <text evidence="3">The sequence shown here is derived from an EMBL/GenBank/DDBJ whole genome shotgun (WGS) entry which is preliminary data.</text>
</comment>
<protein>
    <submittedName>
        <fullName evidence="3">Helix-turn-helix transcriptional regulator</fullName>
    </submittedName>
</protein>
<feature type="domain" description="HTH cro/C1-type" evidence="2">
    <location>
        <begin position="23"/>
        <end position="77"/>
    </location>
</feature>
<dbReference type="SMART" id="SM00530">
    <property type="entry name" value="HTH_XRE"/>
    <property type="match status" value="1"/>
</dbReference>
<evidence type="ECO:0000259" key="2">
    <source>
        <dbReference type="PROSITE" id="PS50943"/>
    </source>
</evidence>
<evidence type="ECO:0000256" key="1">
    <source>
        <dbReference type="ARBA" id="ARBA00023125"/>
    </source>
</evidence>
<dbReference type="InterPro" id="IPR001387">
    <property type="entry name" value="Cro/C1-type_HTH"/>
</dbReference>
<dbReference type="InterPro" id="IPR010982">
    <property type="entry name" value="Lambda_DNA-bd_dom_sf"/>
</dbReference>
<dbReference type="SUPFAM" id="SSF47413">
    <property type="entry name" value="lambda repressor-like DNA-binding domains"/>
    <property type="match status" value="1"/>
</dbReference>
<accession>A0A9D1I3N2</accession>
<dbReference type="PANTHER" id="PTHR46558">
    <property type="entry name" value="TRACRIPTIONAL REGULATORY PROTEIN-RELATED-RELATED"/>
    <property type="match status" value="1"/>
</dbReference>
<keyword evidence="1" id="KW-0238">DNA-binding</keyword>
<evidence type="ECO:0000313" key="3">
    <source>
        <dbReference type="EMBL" id="HIU26568.1"/>
    </source>
</evidence>
<dbReference type="GO" id="GO:0003677">
    <property type="term" value="F:DNA binding"/>
    <property type="evidence" value="ECO:0007669"/>
    <property type="project" value="UniProtKB-KW"/>
</dbReference>
<dbReference type="Pfam" id="PF12844">
    <property type="entry name" value="HTH_19"/>
    <property type="match status" value="1"/>
</dbReference>
<evidence type="ECO:0000313" key="4">
    <source>
        <dbReference type="Proteomes" id="UP000824090"/>
    </source>
</evidence>
<name>A0A9D1I3N2_9FIRM</name>
<reference evidence="3" key="2">
    <citation type="journal article" date="2021" name="PeerJ">
        <title>Extensive microbial diversity within the chicken gut microbiome revealed by metagenomics and culture.</title>
        <authorList>
            <person name="Gilroy R."/>
            <person name="Ravi A."/>
            <person name="Getino M."/>
            <person name="Pursley I."/>
            <person name="Horton D.L."/>
            <person name="Alikhan N.F."/>
            <person name="Baker D."/>
            <person name="Gharbi K."/>
            <person name="Hall N."/>
            <person name="Watson M."/>
            <person name="Adriaenssens E.M."/>
            <person name="Foster-Nyarko E."/>
            <person name="Jarju S."/>
            <person name="Secka A."/>
            <person name="Antonio M."/>
            <person name="Oren A."/>
            <person name="Chaudhuri R.R."/>
            <person name="La Ragione R."/>
            <person name="Hildebrand F."/>
            <person name="Pallen M.J."/>
        </authorList>
    </citation>
    <scope>NUCLEOTIDE SEQUENCE</scope>
    <source>
        <strain evidence="3">ChiHcec3-6078</strain>
    </source>
</reference>
<dbReference type="Gene3D" id="1.10.260.40">
    <property type="entry name" value="lambda repressor-like DNA-binding domains"/>
    <property type="match status" value="1"/>
</dbReference>
<dbReference type="PANTHER" id="PTHR46558:SF11">
    <property type="entry name" value="HTH-TYPE TRANSCRIPTIONAL REGULATOR XRE"/>
    <property type="match status" value="1"/>
</dbReference>